<evidence type="ECO:0000256" key="1">
    <source>
        <dbReference type="SAM" id="Coils"/>
    </source>
</evidence>
<organism evidence="4 5">
    <name type="scientific">Acinetobacter albensis</name>
    <dbReference type="NCBI Taxonomy" id="1673609"/>
    <lineage>
        <taxon>Bacteria</taxon>
        <taxon>Pseudomonadati</taxon>
        <taxon>Pseudomonadota</taxon>
        <taxon>Gammaproteobacteria</taxon>
        <taxon>Moraxellales</taxon>
        <taxon>Moraxellaceae</taxon>
        <taxon>Acinetobacter</taxon>
    </lineage>
</organism>
<keyword evidence="3" id="KW-0472">Membrane</keyword>
<dbReference type="EMBL" id="JBJXCW010000001">
    <property type="protein sequence ID" value="MFN0295964.1"/>
    <property type="molecule type" value="Genomic_DNA"/>
</dbReference>
<sequence>MTSDQRNSPKLLMGIIGGMVAIIVLFFAYQWFMSSSREVTTESESINSTVSTPLKPSEPVRTMDEKTIQLVDESILKTATPNDPALAKEEMAKLEDIQTQLHDQENILKAQHNDADQLIMLKEEQIKLIEAQLVQK</sequence>
<dbReference type="Proteomes" id="UP001632339">
    <property type="component" value="Unassembled WGS sequence"/>
</dbReference>
<comment type="caution">
    <text evidence="4">The sequence shown here is derived from an EMBL/GenBank/DDBJ whole genome shotgun (WGS) entry which is preliminary data.</text>
</comment>
<evidence type="ECO:0000313" key="4">
    <source>
        <dbReference type="EMBL" id="MFN0295964.1"/>
    </source>
</evidence>
<dbReference type="RefSeq" id="WP_409139298.1">
    <property type="nucleotide sequence ID" value="NZ_JBJXCW010000001.1"/>
</dbReference>
<keyword evidence="3" id="KW-0812">Transmembrane</keyword>
<feature type="region of interest" description="Disordered" evidence="2">
    <location>
        <begin position="40"/>
        <end position="62"/>
    </location>
</feature>
<protein>
    <submittedName>
        <fullName evidence="4">Uncharacterized protein</fullName>
    </submittedName>
</protein>
<gene>
    <name evidence="4" type="ORF">ACKVE0_00165</name>
</gene>
<keyword evidence="1" id="KW-0175">Coiled coil</keyword>
<feature type="coiled-coil region" evidence="1">
    <location>
        <begin position="87"/>
        <end position="114"/>
    </location>
</feature>
<name>A0ABW9JQA2_9GAMM</name>
<reference evidence="4 5" key="1">
    <citation type="submission" date="2024-12" db="EMBL/GenBank/DDBJ databases">
        <title>C001-4G Acinetobacter sp. assembled genome.</title>
        <authorList>
            <person name="D'Arcy K."/>
            <person name="Kingdon A.D.H."/>
            <person name="Breen A."/>
            <person name="Mckeown C."/>
            <person name="Allman E."/>
            <person name="Sharma P."/>
            <person name="Mcleman A."/>
            <person name="Roberts A.P."/>
        </authorList>
    </citation>
    <scope>NUCLEOTIDE SEQUENCE [LARGE SCALE GENOMIC DNA]</scope>
    <source>
        <strain evidence="4 5">C1-4G</strain>
    </source>
</reference>
<keyword evidence="5" id="KW-1185">Reference proteome</keyword>
<evidence type="ECO:0000256" key="3">
    <source>
        <dbReference type="SAM" id="Phobius"/>
    </source>
</evidence>
<proteinExistence type="predicted"/>
<evidence type="ECO:0000313" key="5">
    <source>
        <dbReference type="Proteomes" id="UP001632339"/>
    </source>
</evidence>
<accession>A0ABW9JQA2</accession>
<feature type="transmembrane region" description="Helical" evidence="3">
    <location>
        <begin position="12"/>
        <end position="32"/>
    </location>
</feature>
<keyword evidence="3" id="KW-1133">Transmembrane helix</keyword>
<evidence type="ECO:0000256" key="2">
    <source>
        <dbReference type="SAM" id="MobiDB-lite"/>
    </source>
</evidence>